<reference evidence="1 2" key="1">
    <citation type="submission" date="2016-08" db="EMBL/GenBank/DDBJ databases">
        <title>Genome-based comparison of Moorella thermoacetic strains.</title>
        <authorList>
            <person name="Poehlein A."/>
            <person name="Bengelsdorf F.R."/>
            <person name="Esser C."/>
            <person name="Duerre P."/>
            <person name="Daniel R."/>
        </authorList>
    </citation>
    <scope>NUCLEOTIDE SEQUENCE [LARGE SCALE GENOMIC DNA]</scope>
    <source>
        <strain evidence="1 2">DSM 11768</strain>
    </source>
</reference>
<comment type="caution">
    <text evidence="1">The sequence shown here is derived from an EMBL/GenBank/DDBJ whole genome shotgun (WGS) entry which is preliminary data.</text>
</comment>
<evidence type="ECO:0000313" key="2">
    <source>
        <dbReference type="Proteomes" id="UP000182743"/>
    </source>
</evidence>
<dbReference type="AlphaFoldDB" id="A0A1J5JJT7"/>
<dbReference type="Proteomes" id="UP000182743">
    <property type="component" value="Unassembled WGS sequence"/>
</dbReference>
<dbReference type="RefSeq" id="WP_071520869.1">
    <property type="nucleotide sequence ID" value="NZ_MIHH01000006.1"/>
</dbReference>
<evidence type="ECO:0000313" key="1">
    <source>
        <dbReference type="EMBL" id="OIQ09052.1"/>
    </source>
</evidence>
<dbReference type="PANTHER" id="PTHR34614:SF2">
    <property type="entry name" value="TRANSPOSASE IS4-LIKE DOMAIN-CONTAINING PROTEIN"/>
    <property type="match status" value="1"/>
</dbReference>
<organism evidence="1 2">
    <name type="scientific">Neomoorella thermoacetica</name>
    <name type="common">Clostridium thermoaceticum</name>
    <dbReference type="NCBI Taxonomy" id="1525"/>
    <lineage>
        <taxon>Bacteria</taxon>
        <taxon>Bacillati</taxon>
        <taxon>Bacillota</taxon>
        <taxon>Clostridia</taxon>
        <taxon>Neomoorellales</taxon>
        <taxon>Neomoorellaceae</taxon>
        <taxon>Neomoorella</taxon>
    </lineage>
</organism>
<evidence type="ECO:0008006" key="3">
    <source>
        <dbReference type="Google" id="ProtNLM"/>
    </source>
</evidence>
<dbReference type="PANTHER" id="PTHR34614">
    <property type="match status" value="1"/>
</dbReference>
<proteinExistence type="predicted"/>
<accession>A0A1J5JJT7</accession>
<gene>
    <name evidence="1" type="ORF">MOOR_14490</name>
</gene>
<dbReference type="EMBL" id="MIHH01000006">
    <property type="protein sequence ID" value="OIQ09052.1"/>
    <property type="molecule type" value="Genomic_DNA"/>
</dbReference>
<sequence>MEQKETLEKAAKDLSRRPFACEADAKKAIEPFLREYRHQPFILKGTVAEEIASSYARPGRPKKGEQPQNTLVYHAHIQIDENREAMSHEKNLASTFVLITNLMDTAAYTDRAVLKEYKEQNAVERQFHFLKQPFLLGPISSKTRTG</sequence>
<protein>
    <recommendedName>
        <fullName evidence="3">Transposase IS4-like domain-containing protein</fullName>
    </recommendedName>
</protein>
<name>A0A1J5JJT7_NEOTH</name>